<dbReference type="Proteomes" id="UP000275408">
    <property type="component" value="Unassembled WGS sequence"/>
</dbReference>
<evidence type="ECO:0000313" key="1">
    <source>
        <dbReference type="EMBL" id="RMX61337.1"/>
    </source>
</evidence>
<comment type="caution">
    <text evidence="1">The sequence shown here is derived from an EMBL/GenBank/DDBJ whole genome shotgun (WGS) entry which is preliminary data.</text>
</comment>
<proteinExistence type="predicted"/>
<protein>
    <submittedName>
        <fullName evidence="1">Uncharacterized protein</fullName>
    </submittedName>
</protein>
<keyword evidence="2" id="KW-1185">Reference proteome</keyword>
<dbReference type="AlphaFoldDB" id="A0A3M6V612"/>
<organism evidence="1 2">
    <name type="scientific">Pocillopora damicornis</name>
    <name type="common">Cauliflower coral</name>
    <name type="synonym">Millepora damicornis</name>
    <dbReference type="NCBI Taxonomy" id="46731"/>
    <lineage>
        <taxon>Eukaryota</taxon>
        <taxon>Metazoa</taxon>
        <taxon>Cnidaria</taxon>
        <taxon>Anthozoa</taxon>
        <taxon>Hexacorallia</taxon>
        <taxon>Scleractinia</taxon>
        <taxon>Astrocoeniina</taxon>
        <taxon>Pocilloporidae</taxon>
        <taxon>Pocillopora</taxon>
    </lineage>
</organism>
<name>A0A3M6V612_POCDA</name>
<sequence>MALMLDISKRTTENRMAEYVLTNKSRYSDVEDDFLDNLIHRIMTNFLRSSSKTVEGYLVSQGVPVQR</sequence>
<reference evidence="1 2" key="1">
    <citation type="journal article" date="2018" name="Sci. Rep.">
        <title>Comparative analysis of the Pocillopora damicornis genome highlights role of immune system in coral evolution.</title>
        <authorList>
            <person name="Cunning R."/>
            <person name="Bay R.A."/>
            <person name="Gillette P."/>
            <person name="Baker A.C."/>
            <person name="Traylor-Knowles N."/>
        </authorList>
    </citation>
    <scope>NUCLEOTIDE SEQUENCE [LARGE SCALE GENOMIC DNA]</scope>
    <source>
        <strain evidence="1">RSMAS</strain>
        <tissue evidence="1">Whole animal</tissue>
    </source>
</reference>
<accession>A0A3M6V612</accession>
<dbReference type="OrthoDB" id="5983520at2759"/>
<evidence type="ECO:0000313" key="2">
    <source>
        <dbReference type="Proteomes" id="UP000275408"/>
    </source>
</evidence>
<gene>
    <name evidence="1" type="ORF">pdam_00018083</name>
</gene>
<dbReference type="EMBL" id="RCHS01000050">
    <property type="protein sequence ID" value="RMX61337.1"/>
    <property type="molecule type" value="Genomic_DNA"/>
</dbReference>